<dbReference type="GO" id="GO:0015031">
    <property type="term" value="P:protein transport"/>
    <property type="evidence" value="ECO:0007669"/>
    <property type="project" value="InterPro"/>
</dbReference>
<gene>
    <name evidence="3" type="ORF">MYCIT1_LOCUS4830</name>
</gene>
<dbReference type="GO" id="GO:0043130">
    <property type="term" value="F:ubiquitin binding"/>
    <property type="evidence" value="ECO:0007669"/>
    <property type="project" value="TreeGrafter"/>
</dbReference>
<dbReference type="PANTHER" id="PTHR23306:SF3">
    <property type="entry name" value="TUMOR SUPPRESSOR PROTEIN 101"/>
    <property type="match status" value="1"/>
</dbReference>
<proteinExistence type="predicted"/>
<evidence type="ECO:0000313" key="3">
    <source>
        <dbReference type="EMBL" id="CAK5264567.1"/>
    </source>
</evidence>
<dbReference type="SUPFAM" id="SSF54495">
    <property type="entry name" value="UBC-like"/>
    <property type="match status" value="1"/>
</dbReference>
<evidence type="ECO:0000313" key="4">
    <source>
        <dbReference type="Proteomes" id="UP001295794"/>
    </source>
</evidence>
<dbReference type="PRINTS" id="PR01217">
    <property type="entry name" value="PRICHEXTENSN"/>
</dbReference>
<dbReference type="InterPro" id="IPR052070">
    <property type="entry name" value="ESCRT-I_UEV_domain"/>
</dbReference>
<feature type="compositionally biased region" description="Pro residues" evidence="1">
    <location>
        <begin position="222"/>
        <end position="239"/>
    </location>
</feature>
<dbReference type="InterPro" id="IPR008883">
    <property type="entry name" value="UEV_N"/>
</dbReference>
<sequence length="364" mass="38686">MALSLTQKWLRDNVQPYSAPDRVYADVDGALSRFPSLRPKSDVYTYDDGRVQLLLCVHGLLPISYRGNAYHIPVAIWIQRSHPQDPPLAYVVPTADMLVRPGPHLDPSGRLGIEYLQQWVRKSEGCSVSGLVEAMQGEFGRSPPVYAKPHGPPVLPPKPMQTQSPAPGPSPAQIPSPALAAPAQAPPNYQLPPRPPPPPPPPNPTPYQPQPSFVPQQFAPQPQYPPAPPPPVVASPPIPNLLDADEAPALGVGSAAPPVPPNPQIVSLHNEVHAKLSSSLASLSTALALDAERLRAHQGALLAGEPAIRDEMARLEAVRDVCNGVVGRVGAVVSGAESWVNDVRGRGEPSVDELVCGVSIVGNQ</sequence>
<feature type="compositionally biased region" description="Pro residues" evidence="1">
    <location>
        <begin position="189"/>
        <end position="209"/>
    </location>
</feature>
<evidence type="ECO:0000259" key="2">
    <source>
        <dbReference type="PROSITE" id="PS51322"/>
    </source>
</evidence>
<feature type="region of interest" description="Disordered" evidence="1">
    <location>
        <begin position="142"/>
        <end position="256"/>
    </location>
</feature>
<dbReference type="Pfam" id="PF05743">
    <property type="entry name" value="UEV"/>
    <property type="match status" value="1"/>
</dbReference>
<feature type="compositionally biased region" description="Low complexity" evidence="1">
    <location>
        <begin position="210"/>
        <end position="221"/>
    </location>
</feature>
<keyword evidence="4" id="KW-1185">Reference proteome</keyword>
<evidence type="ECO:0000256" key="1">
    <source>
        <dbReference type="SAM" id="MobiDB-lite"/>
    </source>
</evidence>
<dbReference type="EMBL" id="CAVNYO010000061">
    <property type="protein sequence ID" value="CAK5264567.1"/>
    <property type="molecule type" value="Genomic_DNA"/>
</dbReference>
<organism evidence="3 4">
    <name type="scientific">Mycena citricolor</name>
    <dbReference type="NCBI Taxonomy" id="2018698"/>
    <lineage>
        <taxon>Eukaryota</taxon>
        <taxon>Fungi</taxon>
        <taxon>Dikarya</taxon>
        <taxon>Basidiomycota</taxon>
        <taxon>Agaricomycotina</taxon>
        <taxon>Agaricomycetes</taxon>
        <taxon>Agaricomycetidae</taxon>
        <taxon>Agaricales</taxon>
        <taxon>Marasmiineae</taxon>
        <taxon>Mycenaceae</taxon>
        <taxon>Mycena</taxon>
    </lineage>
</organism>
<dbReference type="AlphaFoldDB" id="A0AAD2JVS4"/>
<feature type="compositionally biased region" description="Pro residues" evidence="1">
    <location>
        <begin position="150"/>
        <end position="159"/>
    </location>
</feature>
<accession>A0AAD2JVS4</accession>
<protein>
    <recommendedName>
        <fullName evidence="2">UEV domain-containing protein</fullName>
    </recommendedName>
</protein>
<feature type="compositionally biased region" description="Low complexity" evidence="1">
    <location>
        <begin position="175"/>
        <end position="188"/>
    </location>
</feature>
<dbReference type="PROSITE" id="PS51322">
    <property type="entry name" value="UEV"/>
    <property type="match status" value="1"/>
</dbReference>
<name>A0AAD2JVS4_9AGAR</name>
<dbReference type="Gene3D" id="3.10.110.10">
    <property type="entry name" value="Ubiquitin Conjugating Enzyme"/>
    <property type="match status" value="1"/>
</dbReference>
<reference evidence="3" key="1">
    <citation type="submission" date="2023-11" db="EMBL/GenBank/DDBJ databases">
        <authorList>
            <person name="De Vega J J."/>
            <person name="De Vega J J."/>
        </authorList>
    </citation>
    <scope>NUCLEOTIDE SEQUENCE</scope>
</reference>
<dbReference type="InterPro" id="IPR016135">
    <property type="entry name" value="UBQ-conjugating_enzyme/RWD"/>
</dbReference>
<comment type="caution">
    <text evidence="3">The sequence shown here is derived from an EMBL/GenBank/DDBJ whole genome shotgun (WGS) entry which is preliminary data.</text>
</comment>
<dbReference type="GO" id="GO:0000813">
    <property type="term" value="C:ESCRT I complex"/>
    <property type="evidence" value="ECO:0007669"/>
    <property type="project" value="TreeGrafter"/>
</dbReference>
<dbReference type="CDD" id="cd11685">
    <property type="entry name" value="UEV_TSG101-like"/>
    <property type="match status" value="1"/>
</dbReference>
<dbReference type="PANTHER" id="PTHR23306">
    <property type="entry name" value="TUMOR SUSCEPTIBILITY GENE 101 PROTEIN-RELATED"/>
    <property type="match status" value="1"/>
</dbReference>
<feature type="domain" description="UEV" evidence="2">
    <location>
        <begin position="4"/>
        <end position="149"/>
    </location>
</feature>
<dbReference type="Proteomes" id="UP001295794">
    <property type="component" value="Unassembled WGS sequence"/>
</dbReference>